<proteinExistence type="predicted"/>
<name>A0ABS3UB38_9ACTN</name>
<dbReference type="EMBL" id="JAGFNP010000015">
    <property type="protein sequence ID" value="MBO3735466.1"/>
    <property type="molecule type" value="Genomic_DNA"/>
</dbReference>
<dbReference type="InterPro" id="IPR036217">
    <property type="entry name" value="MethylDNA_cys_MeTrfase_DNAb"/>
</dbReference>
<evidence type="ECO:0000259" key="2">
    <source>
        <dbReference type="Pfam" id="PF01035"/>
    </source>
</evidence>
<dbReference type="Proteomes" id="UP000681341">
    <property type="component" value="Unassembled WGS sequence"/>
</dbReference>
<keyword evidence="1" id="KW-0227">DNA damage</keyword>
<comment type="caution">
    <text evidence="3">The sequence shown here is derived from an EMBL/GenBank/DDBJ whole genome shotgun (WGS) entry which is preliminary data.</text>
</comment>
<gene>
    <name evidence="3" type="ORF">J5V16_21780</name>
</gene>
<organism evidence="3 4">
    <name type="scientific">Glycomyces niveus</name>
    <dbReference type="NCBI Taxonomy" id="2820287"/>
    <lineage>
        <taxon>Bacteria</taxon>
        <taxon>Bacillati</taxon>
        <taxon>Actinomycetota</taxon>
        <taxon>Actinomycetes</taxon>
        <taxon>Glycomycetales</taxon>
        <taxon>Glycomycetaceae</taxon>
        <taxon>Glycomyces</taxon>
    </lineage>
</organism>
<sequence>MLQPHELSPATLARLSATFPFKFTNADEAVNGILDELQKLQSIAPGSPAPRPSTGAKAASSTFGALYEFIANGDFTAGDELRWERPSLRETHIAHVDANGCIVTEDGEAHAYPTNALARIAPGQQPHPWEAFVHSASGKTIGDWREVYRRRNHAELAPSGEDGRTLSWTEMIATVLERMPDGTWTTYGDLARLTGHHQREIGGHIARAHDLKNAWRVLLAEGKVSPNFDWPGEDLGDPHALLRKEGVRFSPSLVADRTQRLHVEDLRKLLTQ</sequence>
<dbReference type="InterPro" id="IPR036388">
    <property type="entry name" value="WH-like_DNA-bd_sf"/>
</dbReference>
<evidence type="ECO:0000256" key="1">
    <source>
        <dbReference type="ARBA" id="ARBA00022763"/>
    </source>
</evidence>
<accession>A0ABS3UB38</accession>
<dbReference type="Pfam" id="PF01035">
    <property type="entry name" value="DNA_binding_1"/>
    <property type="match status" value="1"/>
</dbReference>
<dbReference type="SUPFAM" id="SSF46767">
    <property type="entry name" value="Methylated DNA-protein cysteine methyltransferase, C-terminal domain"/>
    <property type="match status" value="1"/>
</dbReference>
<dbReference type="InterPro" id="IPR014048">
    <property type="entry name" value="MethylDNA_cys_MeTrfase_DNA-bd"/>
</dbReference>
<keyword evidence="4" id="KW-1185">Reference proteome</keyword>
<evidence type="ECO:0000313" key="4">
    <source>
        <dbReference type="Proteomes" id="UP000681341"/>
    </source>
</evidence>
<reference evidence="3 4" key="1">
    <citation type="submission" date="2021-03" db="EMBL/GenBank/DDBJ databases">
        <title>Glycomyces sp. nov., a novel actinomycete isolated from soil.</title>
        <authorList>
            <person name="Yang X."/>
            <person name="Xu X."/>
        </authorList>
    </citation>
    <scope>NUCLEOTIDE SEQUENCE [LARGE SCALE GENOMIC DNA]</scope>
    <source>
        <strain evidence="3 4">NEAU-S30</strain>
    </source>
</reference>
<feature type="domain" description="Methylated-DNA-[protein]-cysteine S-methyltransferase DNA binding" evidence="2">
    <location>
        <begin position="170"/>
        <end position="247"/>
    </location>
</feature>
<protein>
    <submittedName>
        <fullName evidence="3">MGMT family protein</fullName>
    </submittedName>
</protein>
<evidence type="ECO:0000313" key="3">
    <source>
        <dbReference type="EMBL" id="MBO3735466.1"/>
    </source>
</evidence>
<dbReference type="Gene3D" id="1.10.10.10">
    <property type="entry name" value="Winged helix-like DNA-binding domain superfamily/Winged helix DNA-binding domain"/>
    <property type="match status" value="1"/>
</dbReference>
<dbReference type="RefSeq" id="WP_208499090.1">
    <property type="nucleotide sequence ID" value="NZ_JAGFNP010000015.1"/>
</dbReference>